<evidence type="ECO:0000313" key="3">
    <source>
        <dbReference type="Proteomes" id="UP000011115"/>
    </source>
</evidence>
<accession>M1DJL6</accession>
<evidence type="ECO:0000256" key="1">
    <source>
        <dbReference type="SAM" id="MobiDB-lite"/>
    </source>
</evidence>
<feature type="region of interest" description="Disordered" evidence="1">
    <location>
        <begin position="80"/>
        <end position="130"/>
    </location>
</feature>
<keyword evidence="3" id="KW-1185">Reference proteome</keyword>
<name>M1DJL6_SOLTU</name>
<dbReference type="Proteomes" id="UP000011115">
    <property type="component" value="Unassembled WGS sequence"/>
</dbReference>
<dbReference type="PaxDb" id="4113-PGSC0003DMT400090088"/>
<protein>
    <submittedName>
        <fullName evidence="2">Integrase core domain containing protein</fullName>
    </submittedName>
</protein>
<feature type="compositionally biased region" description="Basic and acidic residues" evidence="1">
    <location>
        <begin position="100"/>
        <end position="130"/>
    </location>
</feature>
<dbReference type="EnsemblPlants" id="PGSC0003DMT400090088">
    <property type="protein sequence ID" value="PGSC0003DMT400090088"/>
    <property type="gene ID" value="PGSC0003DMG400039659"/>
</dbReference>
<reference evidence="2" key="2">
    <citation type="submission" date="2015-06" db="UniProtKB">
        <authorList>
            <consortium name="EnsemblPlants"/>
        </authorList>
    </citation>
    <scope>IDENTIFICATION</scope>
    <source>
        <strain evidence="2">DM1-3 516 R44</strain>
    </source>
</reference>
<dbReference type="AlphaFoldDB" id="M1DJL6"/>
<sequence length="130" mass="14875">MERRMESMMDRKVQVVNKRLDAFELRVLERLVSTTDLSSLQTELVDLRADVDAILATPAVEPQDAPTALTDDTVLDVLFSGTAEEEPEPTHAKGKRHRSSHTEEEKAQKRQRRREKEAKKASILNEELHQ</sequence>
<proteinExistence type="predicted"/>
<dbReference type="Gramene" id="PGSC0003DMT400090088">
    <property type="protein sequence ID" value="PGSC0003DMT400090088"/>
    <property type="gene ID" value="PGSC0003DMG400039659"/>
</dbReference>
<dbReference type="InParanoid" id="M1DJL6"/>
<evidence type="ECO:0000313" key="2">
    <source>
        <dbReference type="EnsemblPlants" id="PGSC0003DMT400090088"/>
    </source>
</evidence>
<dbReference type="HOGENOM" id="CLU_028647_7_1_1"/>
<reference evidence="3" key="1">
    <citation type="journal article" date="2011" name="Nature">
        <title>Genome sequence and analysis of the tuber crop potato.</title>
        <authorList>
            <consortium name="The Potato Genome Sequencing Consortium"/>
        </authorList>
    </citation>
    <scope>NUCLEOTIDE SEQUENCE [LARGE SCALE GENOMIC DNA]</scope>
    <source>
        <strain evidence="3">cv. DM1-3 516 R44</strain>
    </source>
</reference>
<organism evidence="2 3">
    <name type="scientific">Solanum tuberosum</name>
    <name type="common">Potato</name>
    <dbReference type="NCBI Taxonomy" id="4113"/>
    <lineage>
        <taxon>Eukaryota</taxon>
        <taxon>Viridiplantae</taxon>
        <taxon>Streptophyta</taxon>
        <taxon>Embryophyta</taxon>
        <taxon>Tracheophyta</taxon>
        <taxon>Spermatophyta</taxon>
        <taxon>Magnoliopsida</taxon>
        <taxon>eudicotyledons</taxon>
        <taxon>Gunneridae</taxon>
        <taxon>Pentapetalae</taxon>
        <taxon>asterids</taxon>
        <taxon>lamiids</taxon>
        <taxon>Solanales</taxon>
        <taxon>Solanaceae</taxon>
        <taxon>Solanoideae</taxon>
        <taxon>Solaneae</taxon>
        <taxon>Solanum</taxon>
    </lineage>
</organism>